<organism evidence="1 2">
    <name type="scientific">Acaulospora colombiana</name>
    <dbReference type="NCBI Taxonomy" id="27376"/>
    <lineage>
        <taxon>Eukaryota</taxon>
        <taxon>Fungi</taxon>
        <taxon>Fungi incertae sedis</taxon>
        <taxon>Mucoromycota</taxon>
        <taxon>Glomeromycotina</taxon>
        <taxon>Glomeromycetes</taxon>
        <taxon>Diversisporales</taxon>
        <taxon>Acaulosporaceae</taxon>
        <taxon>Acaulospora</taxon>
    </lineage>
</organism>
<proteinExistence type="predicted"/>
<dbReference type="Proteomes" id="UP000789525">
    <property type="component" value="Unassembled WGS sequence"/>
</dbReference>
<name>A0ACA9KLZ0_9GLOM</name>
<keyword evidence="2" id="KW-1185">Reference proteome</keyword>
<sequence>MEDCTLTYSIDRSGSLPPVSLGNKRANEIRVDLKRIEIFPTGASLDIRTDKRLALILEYVRQDIQLCLNEMKDKVIIPLDEVIGFRVTEYKEMEILFRDNFERSYYYDGAKTKGDPTNGLLENAKSLIFTPINYVTLNNLIAVEAGIAKYRVEKQTRVLKNNNPQSDLSDEIYITCVLFVERGSMVVPSNITLKTLLELISRRFRLQLNDERVTYKNGAGDIITLKDEEDWRVAKWEAKYEKKIGVEVHLT</sequence>
<accession>A0ACA9KLZ0</accession>
<evidence type="ECO:0000313" key="1">
    <source>
        <dbReference type="EMBL" id="CAG8481285.1"/>
    </source>
</evidence>
<protein>
    <submittedName>
        <fullName evidence="1">10210_t:CDS:1</fullName>
    </submittedName>
</protein>
<gene>
    <name evidence="1" type="ORF">ACOLOM_LOCUS1996</name>
</gene>
<dbReference type="EMBL" id="CAJVPT010002443">
    <property type="protein sequence ID" value="CAG8481285.1"/>
    <property type="molecule type" value="Genomic_DNA"/>
</dbReference>
<evidence type="ECO:0000313" key="2">
    <source>
        <dbReference type="Proteomes" id="UP000789525"/>
    </source>
</evidence>
<reference evidence="1" key="1">
    <citation type="submission" date="2021-06" db="EMBL/GenBank/DDBJ databases">
        <authorList>
            <person name="Kallberg Y."/>
            <person name="Tangrot J."/>
            <person name="Rosling A."/>
        </authorList>
    </citation>
    <scope>NUCLEOTIDE SEQUENCE</scope>
    <source>
        <strain evidence="1">CL356</strain>
    </source>
</reference>
<comment type="caution">
    <text evidence="1">The sequence shown here is derived from an EMBL/GenBank/DDBJ whole genome shotgun (WGS) entry which is preliminary data.</text>
</comment>